<keyword evidence="2" id="KW-1185">Reference proteome</keyword>
<accession>A0ABX8F0L0</accession>
<name>A0ABX8F0L0_9PSED</name>
<gene>
    <name evidence="1" type="ORF">KJF94_07170</name>
</gene>
<dbReference type="Proteomes" id="UP000681155">
    <property type="component" value="Chromosome"/>
</dbReference>
<sequence length="69" mass="7583">MAIYTVSEVKSGIEGEPGSWRVHVFGKPIDPPFLTKDLAASYMKFLIEKNRQEKAIKHGGEDGQGGTHP</sequence>
<evidence type="ECO:0000313" key="1">
    <source>
        <dbReference type="EMBL" id="QVW25347.1"/>
    </source>
</evidence>
<protein>
    <submittedName>
        <fullName evidence="1">Uncharacterized protein</fullName>
    </submittedName>
</protein>
<organism evidence="1 2">
    <name type="scientific">Pseudomonas hormoni</name>
    <dbReference type="NCBI Taxonomy" id="3093767"/>
    <lineage>
        <taxon>Bacteria</taxon>
        <taxon>Pseudomonadati</taxon>
        <taxon>Pseudomonadota</taxon>
        <taxon>Gammaproteobacteria</taxon>
        <taxon>Pseudomonadales</taxon>
        <taxon>Pseudomonadaceae</taxon>
        <taxon>Pseudomonas</taxon>
    </lineage>
</organism>
<dbReference type="EMBL" id="CP075566">
    <property type="protein sequence ID" value="QVW25347.1"/>
    <property type="molecule type" value="Genomic_DNA"/>
</dbReference>
<reference evidence="1 2" key="1">
    <citation type="submission" date="2021-05" db="EMBL/GenBank/DDBJ databases">
        <title>Complete genome of the cytokinin-producing biocontrol strain Pseudomonas fluorescens G20-18.</title>
        <authorList>
            <person name="Nielsen T.K."/>
            <person name="Mekureyaw M.F."/>
            <person name="Hansen L.H."/>
            <person name="Nicolaisen M.H."/>
            <person name="Roitsch T.G."/>
            <person name="Hennessy R.C."/>
        </authorList>
    </citation>
    <scope>NUCLEOTIDE SEQUENCE [LARGE SCALE GENOMIC DNA]</scope>
    <source>
        <strain evidence="1 2">G20-18</strain>
    </source>
</reference>
<dbReference type="RefSeq" id="WP_214382205.1">
    <property type="nucleotide sequence ID" value="NZ_CP075566.1"/>
</dbReference>
<proteinExistence type="predicted"/>
<evidence type="ECO:0000313" key="2">
    <source>
        <dbReference type="Proteomes" id="UP000681155"/>
    </source>
</evidence>